<accession>A0A6G2DC88</accession>
<sequence length="36" mass="4382">MNLWDIFFTTQATEPPKFDLFWYVSLFTLLALTFYT</sequence>
<evidence type="ECO:0000313" key="2">
    <source>
        <dbReference type="EMBL" id="MTV74163.1"/>
    </source>
</evidence>
<protein>
    <submittedName>
        <fullName evidence="2">TIGR02206 family membrane protein</fullName>
    </submittedName>
</protein>
<keyword evidence="1" id="KW-1133">Transmembrane helix</keyword>
<dbReference type="EMBL" id="WNHQ01000888">
    <property type="protein sequence ID" value="MTV74163.1"/>
    <property type="molecule type" value="Genomic_DNA"/>
</dbReference>
<dbReference type="Proteomes" id="UP000483094">
    <property type="component" value="Unassembled WGS sequence"/>
</dbReference>
<dbReference type="AlphaFoldDB" id="A0A6G2DC88"/>
<keyword evidence="1" id="KW-0472">Membrane</keyword>
<gene>
    <name evidence="2" type="ORF">GM540_09250</name>
</gene>
<organism evidence="2 3">
    <name type="scientific">Streptococcus pneumoniae</name>
    <dbReference type="NCBI Taxonomy" id="1313"/>
    <lineage>
        <taxon>Bacteria</taxon>
        <taxon>Bacillati</taxon>
        <taxon>Bacillota</taxon>
        <taxon>Bacilli</taxon>
        <taxon>Lactobacillales</taxon>
        <taxon>Streptococcaceae</taxon>
        <taxon>Streptococcus</taxon>
    </lineage>
</organism>
<evidence type="ECO:0000256" key="1">
    <source>
        <dbReference type="SAM" id="Phobius"/>
    </source>
</evidence>
<feature type="transmembrane region" description="Helical" evidence="1">
    <location>
        <begin position="20"/>
        <end position="35"/>
    </location>
</feature>
<feature type="non-terminal residue" evidence="2">
    <location>
        <position position="36"/>
    </location>
</feature>
<proteinExistence type="predicted"/>
<evidence type="ECO:0000313" key="3">
    <source>
        <dbReference type="Proteomes" id="UP000483094"/>
    </source>
</evidence>
<comment type="caution">
    <text evidence="2">The sequence shown here is derived from an EMBL/GenBank/DDBJ whole genome shotgun (WGS) entry which is preliminary data.</text>
</comment>
<reference evidence="2 3" key="1">
    <citation type="submission" date="2019-11" db="EMBL/GenBank/DDBJ databases">
        <title>Growth characteristics of pneumococcus vary with the chemical composition of the capsule and with environmental conditions.</title>
        <authorList>
            <person name="Tothpal A."/>
            <person name="Desobry K."/>
            <person name="Joshi S."/>
            <person name="Wyllie A.L."/>
            <person name="Weinberger D.M."/>
        </authorList>
    </citation>
    <scope>NUCLEOTIDE SEQUENCE [LARGE SCALE GENOMIC DNA]</scope>
    <source>
        <strain evidence="3">pnumococcus19F</strain>
    </source>
</reference>
<keyword evidence="1" id="KW-0812">Transmembrane</keyword>
<name>A0A6G2DC88_STREE</name>